<dbReference type="PANTHER" id="PTHR43004">
    <property type="entry name" value="TRK SYSTEM POTASSIUM UPTAKE PROTEIN"/>
    <property type="match status" value="1"/>
</dbReference>
<dbReference type="SUPFAM" id="SSF52833">
    <property type="entry name" value="Thioredoxin-like"/>
    <property type="match status" value="1"/>
</dbReference>
<dbReference type="PRINTS" id="PR00420">
    <property type="entry name" value="RNGMNOXGNASE"/>
</dbReference>
<dbReference type="HOGENOM" id="CLU_009665_9_2_1"/>
<dbReference type="VEuPathDB" id="FungiDB:SCHCODRAFT_02573396"/>
<gene>
    <name evidence="8" type="ORF">SCHCODRAFT_108382</name>
</gene>
<organism evidence="9">
    <name type="scientific">Schizophyllum commune (strain H4-8 / FGSC 9210)</name>
    <name type="common">Split gill fungus</name>
    <dbReference type="NCBI Taxonomy" id="578458"/>
    <lineage>
        <taxon>Eukaryota</taxon>
        <taxon>Fungi</taxon>
        <taxon>Dikarya</taxon>
        <taxon>Basidiomycota</taxon>
        <taxon>Agaricomycotina</taxon>
        <taxon>Agaricomycetes</taxon>
        <taxon>Agaricomycetidae</taxon>
        <taxon>Agaricales</taxon>
        <taxon>Schizophyllaceae</taxon>
        <taxon>Schizophyllum</taxon>
    </lineage>
</organism>
<dbReference type="AlphaFoldDB" id="D8Q1V9"/>
<feature type="domain" description="FAD-binding" evidence="6">
    <location>
        <begin position="14"/>
        <end position="369"/>
    </location>
</feature>
<dbReference type="EMBL" id="GL377305">
    <property type="protein sequence ID" value="EFI98571.1"/>
    <property type="molecule type" value="Genomic_DNA"/>
</dbReference>
<sequence length="598" mass="65681">MSNAPPTPIQESYTDVLIIGAGPTGLMAATALRRAGVDVRIVDKKQTTYGLADDLLRQGAQIRVSAFYNPSTTGDGIELTSRTPSMAAAASDARYPYSVNLHQGLIEQNFQNALRAMEVEVERSTVPTSIEISEDEGVLQDPEAYAVKVHLDCALSPSETASSLLHARFVVGADGARSWTRKALGLVLEGEQTDLYWGVIDFVPDTDFPDVRNFCALHTHHGSLMLIPREGDMVRIYVQLDKDALDLDEKGDVKREKLSPEVLMQVAKRCLRPFHIDLEHPDSGYHWWTIYRVGQRVANQFAVRDRVFLAGDATHTHSPKAGQGMNAGIGDAHNLAWKIAQVLKGHADMSLLKTYEFERRQYAQDLIAFDKTYAKMFSGRPPSRDNTTGVTHDEFYKVYKRSSSFTTGIGITYAPSVINRPAHEEYASGITIGARFPPRVLLRAADAMPINIHDLLLANGRFKVLVLAGDYTRPTFATDVRQFAEDLTALLAKYGRATALESMDVVTILAGKQDPGCILPLPPVIRLHWSSVLVDGTEAGGLLVNPGYSQYYGIDPSSGAVVIVRPDAHVGAVMPLLQAEGLMDYFGAFLRPRSGRRA</sequence>
<dbReference type="InterPro" id="IPR012941">
    <property type="entry name" value="Phe_hydrox_C_dim_dom"/>
</dbReference>
<accession>D8Q1V9</accession>
<name>D8Q1V9_SCHCM</name>
<evidence type="ECO:0000313" key="9">
    <source>
        <dbReference type="Proteomes" id="UP000007431"/>
    </source>
</evidence>
<dbReference type="SUPFAM" id="SSF51905">
    <property type="entry name" value="FAD/NAD(P)-binding domain"/>
    <property type="match status" value="1"/>
</dbReference>
<comment type="cofactor">
    <cofactor evidence="1">
        <name>FAD</name>
        <dbReference type="ChEBI" id="CHEBI:57692"/>
    </cofactor>
</comment>
<feature type="non-terminal residue" evidence="8">
    <location>
        <position position="598"/>
    </location>
</feature>
<keyword evidence="9" id="KW-1185">Reference proteome</keyword>
<keyword evidence="3" id="KW-0285">Flavoprotein</keyword>
<evidence type="ECO:0000256" key="2">
    <source>
        <dbReference type="ARBA" id="ARBA00007801"/>
    </source>
</evidence>
<keyword evidence="5" id="KW-0560">Oxidoreductase</keyword>
<evidence type="ECO:0000256" key="4">
    <source>
        <dbReference type="ARBA" id="ARBA00022827"/>
    </source>
</evidence>
<dbReference type="InterPro" id="IPR036188">
    <property type="entry name" value="FAD/NAD-bd_sf"/>
</dbReference>
<dbReference type="Gene3D" id="3.30.9.10">
    <property type="entry name" value="D-Amino Acid Oxidase, subunit A, domain 2"/>
    <property type="match status" value="1"/>
</dbReference>
<dbReference type="InterPro" id="IPR038220">
    <property type="entry name" value="PHOX_C_sf"/>
</dbReference>
<dbReference type="Gene3D" id="3.50.50.60">
    <property type="entry name" value="FAD/NAD(P)-binding domain"/>
    <property type="match status" value="1"/>
</dbReference>
<evidence type="ECO:0000313" key="8">
    <source>
        <dbReference type="EMBL" id="EFI98571.1"/>
    </source>
</evidence>
<evidence type="ECO:0000259" key="7">
    <source>
        <dbReference type="Pfam" id="PF07976"/>
    </source>
</evidence>
<dbReference type="InParanoid" id="D8Q1V9"/>
<proteinExistence type="inferred from homology"/>
<dbReference type="Pfam" id="PF07976">
    <property type="entry name" value="Phe_hydrox_dim"/>
    <property type="match status" value="1"/>
</dbReference>
<dbReference type="Pfam" id="PF01494">
    <property type="entry name" value="FAD_binding_3"/>
    <property type="match status" value="1"/>
</dbReference>
<dbReference type="eggNOG" id="KOG3855">
    <property type="taxonomic scope" value="Eukaryota"/>
</dbReference>
<keyword evidence="4" id="KW-0274">FAD</keyword>
<dbReference type="PANTHER" id="PTHR43004:SF19">
    <property type="entry name" value="BINDING MONOOXYGENASE, PUTATIVE (JCVI)-RELATED"/>
    <property type="match status" value="1"/>
</dbReference>
<dbReference type="InterPro" id="IPR002938">
    <property type="entry name" value="FAD-bd"/>
</dbReference>
<feature type="domain" description="Phenol hydroxylase-like C-terminal dimerisation" evidence="7">
    <location>
        <begin position="411"/>
        <end position="592"/>
    </location>
</feature>
<dbReference type="GO" id="GO:0071949">
    <property type="term" value="F:FAD binding"/>
    <property type="evidence" value="ECO:0007669"/>
    <property type="project" value="InterPro"/>
</dbReference>
<comment type="similarity">
    <text evidence="2">Belongs to the PheA/TfdB FAD monooxygenase family.</text>
</comment>
<evidence type="ECO:0000256" key="5">
    <source>
        <dbReference type="ARBA" id="ARBA00023002"/>
    </source>
</evidence>
<dbReference type="InterPro" id="IPR036249">
    <property type="entry name" value="Thioredoxin-like_sf"/>
</dbReference>
<protein>
    <recommendedName>
        <fullName evidence="10">FAD-binding domain-containing protein</fullName>
    </recommendedName>
</protein>
<evidence type="ECO:0000256" key="1">
    <source>
        <dbReference type="ARBA" id="ARBA00001974"/>
    </source>
</evidence>
<dbReference type="SUPFAM" id="SSF54373">
    <property type="entry name" value="FAD-linked reductases, C-terminal domain"/>
    <property type="match status" value="1"/>
</dbReference>
<dbReference type="OMA" id="IMAYEPA"/>
<dbReference type="Proteomes" id="UP000007431">
    <property type="component" value="Unassembled WGS sequence"/>
</dbReference>
<evidence type="ECO:0000259" key="6">
    <source>
        <dbReference type="Pfam" id="PF01494"/>
    </source>
</evidence>
<dbReference type="GO" id="GO:0016709">
    <property type="term" value="F:oxidoreductase activity, acting on paired donors, with incorporation or reduction of molecular oxygen, NAD(P)H as one donor, and incorporation of one atom of oxygen"/>
    <property type="evidence" value="ECO:0007669"/>
    <property type="project" value="UniProtKB-ARBA"/>
</dbReference>
<reference evidence="8 9" key="1">
    <citation type="journal article" date="2010" name="Nat. Biotechnol.">
        <title>Genome sequence of the model mushroom Schizophyllum commune.</title>
        <authorList>
            <person name="Ohm R.A."/>
            <person name="de Jong J.F."/>
            <person name="Lugones L.G."/>
            <person name="Aerts A."/>
            <person name="Kothe E."/>
            <person name="Stajich J.E."/>
            <person name="de Vries R.P."/>
            <person name="Record E."/>
            <person name="Levasseur A."/>
            <person name="Baker S.E."/>
            <person name="Bartholomew K.A."/>
            <person name="Coutinho P.M."/>
            <person name="Erdmann S."/>
            <person name="Fowler T.J."/>
            <person name="Gathman A.C."/>
            <person name="Lombard V."/>
            <person name="Henrissat B."/>
            <person name="Knabe N."/>
            <person name="Kuees U."/>
            <person name="Lilly W.W."/>
            <person name="Lindquist E."/>
            <person name="Lucas S."/>
            <person name="Magnuson J.K."/>
            <person name="Piumi F."/>
            <person name="Raudaskoski M."/>
            <person name="Salamov A."/>
            <person name="Schmutz J."/>
            <person name="Schwarze F.W.M.R."/>
            <person name="vanKuyk P.A."/>
            <person name="Horton J.S."/>
            <person name="Grigoriev I.V."/>
            <person name="Woesten H.A.B."/>
        </authorList>
    </citation>
    <scope>NUCLEOTIDE SEQUENCE [LARGE SCALE GENOMIC DNA]</scope>
    <source>
        <strain evidence="9">H4-8 / FGSC 9210</strain>
    </source>
</reference>
<evidence type="ECO:0000256" key="3">
    <source>
        <dbReference type="ARBA" id="ARBA00022630"/>
    </source>
</evidence>
<dbReference type="InterPro" id="IPR050641">
    <property type="entry name" value="RIFMO-like"/>
</dbReference>
<dbReference type="Gene3D" id="3.40.30.20">
    <property type="match status" value="1"/>
</dbReference>
<evidence type="ECO:0008006" key="10">
    <source>
        <dbReference type="Google" id="ProtNLM"/>
    </source>
</evidence>